<keyword evidence="6" id="KW-0472">Membrane</keyword>
<dbReference type="GO" id="GO:0071555">
    <property type="term" value="P:cell wall organization"/>
    <property type="evidence" value="ECO:0007669"/>
    <property type="project" value="UniProtKB-KW"/>
</dbReference>
<feature type="chain" id="PRO_5020375376" description="chitin deacetylase" evidence="15">
    <location>
        <begin position="21"/>
        <end position="444"/>
    </location>
</feature>
<feature type="region of interest" description="Disordered" evidence="14">
    <location>
        <begin position="378"/>
        <end position="426"/>
    </location>
</feature>
<keyword evidence="7" id="KW-0119">Carbohydrate metabolism</keyword>
<gene>
    <name evidence="17" type="ORF">BD410DRAFT_758996</name>
</gene>
<feature type="signal peptide" evidence="15">
    <location>
        <begin position="1"/>
        <end position="20"/>
    </location>
</feature>
<dbReference type="VEuPathDB" id="FungiDB:BD410DRAFT_758996"/>
<dbReference type="GO" id="GO:0006032">
    <property type="term" value="P:chitin catabolic process"/>
    <property type="evidence" value="ECO:0007669"/>
    <property type="project" value="UniProtKB-KW"/>
</dbReference>
<keyword evidence="18" id="KW-1185">Reference proteome</keyword>
<dbReference type="AlphaFoldDB" id="A0A4R5XFD5"/>
<protein>
    <recommendedName>
        <fullName evidence="12">chitin deacetylase</fullName>
        <ecNumber evidence="12">3.5.1.41</ecNumber>
    </recommendedName>
</protein>
<comment type="catalytic activity">
    <reaction evidence="13">
        <text>[(1-&gt;4)-N-acetyl-beta-D-glucosaminyl](n) + n H2O = chitosan + n acetate</text>
        <dbReference type="Rhea" id="RHEA:10464"/>
        <dbReference type="Rhea" id="RHEA-COMP:9593"/>
        <dbReference type="Rhea" id="RHEA-COMP:9597"/>
        <dbReference type="ChEBI" id="CHEBI:15377"/>
        <dbReference type="ChEBI" id="CHEBI:17029"/>
        <dbReference type="ChEBI" id="CHEBI:30089"/>
        <dbReference type="ChEBI" id="CHEBI:57704"/>
        <dbReference type="EC" id="3.5.1.41"/>
    </reaction>
    <physiologicalReaction direction="left-to-right" evidence="13">
        <dbReference type="Rhea" id="RHEA:10465"/>
    </physiologicalReaction>
</comment>
<dbReference type="InterPro" id="IPR050248">
    <property type="entry name" value="Polysacc_deacetylase_ArnD"/>
</dbReference>
<evidence type="ECO:0000256" key="2">
    <source>
        <dbReference type="ARBA" id="ARBA00004609"/>
    </source>
</evidence>
<name>A0A4R5XFD5_9AGAM</name>
<evidence type="ECO:0000256" key="4">
    <source>
        <dbReference type="ARBA" id="ARBA00022622"/>
    </source>
</evidence>
<dbReference type="PANTHER" id="PTHR10587:SF135">
    <property type="entry name" value="CHITIN DEACETYLASE 3"/>
    <property type="match status" value="1"/>
</dbReference>
<evidence type="ECO:0000256" key="8">
    <source>
        <dbReference type="ARBA" id="ARBA00023285"/>
    </source>
</evidence>
<keyword evidence="9" id="KW-0449">Lipoprotein</keyword>
<dbReference type="InterPro" id="IPR002509">
    <property type="entry name" value="NODB_dom"/>
</dbReference>
<dbReference type="GO" id="GO:0000272">
    <property type="term" value="P:polysaccharide catabolic process"/>
    <property type="evidence" value="ECO:0007669"/>
    <property type="project" value="UniProtKB-KW"/>
</dbReference>
<feature type="domain" description="NodB homology" evidence="16">
    <location>
        <begin position="155"/>
        <end position="343"/>
    </location>
</feature>
<dbReference type="GO" id="GO:0005886">
    <property type="term" value="C:plasma membrane"/>
    <property type="evidence" value="ECO:0007669"/>
    <property type="project" value="UniProtKB-SubCell"/>
</dbReference>
<evidence type="ECO:0000256" key="1">
    <source>
        <dbReference type="ARBA" id="ARBA00001941"/>
    </source>
</evidence>
<accession>A0A4R5XFD5</accession>
<comment type="subcellular location">
    <subcellularLocation>
        <location evidence="2">Cell membrane</location>
        <topology evidence="2">Lipid-anchor</topology>
        <topology evidence="2">GPI-anchor</topology>
    </subcellularLocation>
</comment>
<keyword evidence="11" id="KW-0624">Polysaccharide degradation</keyword>
<keyword evidence="3" id="KW-1003">Cell membrane</keyword>
<evidence type="ECO:0000256" key="13">
    <source>
        <dbReference type="ARBA" id="ARBA00048494"/>
    </source>
</evidence>
<evidence type="ECO:0000313" key="17">
    <source>
        <dbReference type="EMBL" id="TDL29874.1"/>
    </source>
</evidence>
<evidence type="ECO:0000256" key="5">
    <source>
        <dbReference type="ARBA" id="ARBA00023024"/>
    </source>
</evidence>
<keyword evidence="17" id="KW-0378">Hydrolase</keyword>
<dbReference type="SUPFAM" id="SSF88713">
    <property type="entry name" value="Glycoside hydrolase/deacetylase"/>
    <property type="match status" value="1"/>
</dbReference>
<organism evidence="17 18">
    <name type="scientific">Rickenella mellea</name>
    <dbReference type="NCBI Taxonomy" id="50990"/>
    <lineage>
        <taxon>Eukaryota</taxon>
        <taxon>Fungi</taxon>
        <taxon>Dikarya</taxon>
        <taxon>Basidiomycota</taxon>
        <taxon>Agaricomycotina</taxon>
        <taxon>Agaricomycetes</taxon>
        <taxon>Hymenochaetales</taxon>
        <taxon>Rickenellaceae</taxon>
        <taxon>Rickenella</taxon>
    </lineage>
</organism>
<evidence type="ECO:0000256" key="14">
    <source>
        <dbReference type="SAM" id="MobiDB-lite"/>
    </source>
</evidence>
<evidence type="ECO:0000256" key="15">
    <source>
        <dbReference type="SAM" id="SignalP"/>
    </source>
</evidence>
<reference evidence="17 18" key="1">
    <citation type="submission" date="2018-06" db="EMBL/GenBank/DDBJ databases">
        <title>A transcriptomic atlas of mushroom development highlights an independent origin of complex multicellularity.</title>
        <authorList>
            <consortium name="DOE Joint Genome Institute"/>
            <person name="Krizsan K."/>
            <person name="Almasi E."/>
            <person name="Merenyi Z."/>
            <person name="Sahu N."/>
            <person name="Viragh M."/>
            <person name="Koszo T."/>
            <person name="Mondo S."/>
            <person name="Kiss B."/>
            <person name="Balint B."/>
            <person name="Kues U."/>
            <person name="Barry K."/>
            <person name="Hegedus J.C."/>
            <person name="Henrissat B."/>
            <person name="Johnson J."/>
            <person name="Lipzen A."/>
            <person name="Ohm R."/>
            <person name="Nagy I."/>
            <person name="Pangilinan J."/>
            <person name="Yan J."/>
            <person name="Xiong Y."/>
            <person name="Grigoriev I.V."/>
            <person name="Hibbett D.S."/>
            <person name="Nagy L.G."/>
        </authorList>
    </citation>
    <scope>NUCLEOTIDE SEQUENCE [LARGE SCALE GENOMIC DNA]</scope>
    <source>
        <strain evidence="17 18">SZMC22713</strain>
    </source>
</reference>
<dbReference type="OrthoDB" id="407355at2759"/>
<keyword evidence="4" id="KW-0336">GPI-anchor</keyword>
<feature type="compositionally biased region" description="Low complexity" evidence="14">
    <location>
        <begin position="378"/>
        <end position="418"/>
    </location>
</feature>
<keyword evidence="5" id="KW-0146">Chitin degradation</keyword>
<evidence type="ECO:0000256" key="7">
    <source>
        <dbReference type="ARBA" id="ARBA00023277"/>
    </source>
</evidence>
<dbReference type="Proteomes" id="UP000294933">
    <property type="component" value="Unassembled WGS sequence"/>
</dbReference>
<keyword evidence="8" id="KW-0170">Cobalt</keyword>
<dbReference type="GO" id="GO:0098552">
    <property type="term" value="C:side of membrane"/>
    <property type="evidence" value="ECO:0007669"/>
    <property type="project" value="UniProtKB-KW"/>
</dbReference>
<dbReference type="Gene3D" id="3.20.20.370">
    <property type="entry name" value="Glycoside hydrolase/deacetylase"/>
    <property type="match status" value="1"/>
</dbReference>
<evidence type="ECO:0000256" key="9">
    <source>
        <dbReference type="ARBA" id="ARBA00023288"/>
    </source>
</evidence>
<keyword evidence="15" id="KW-0732">Signal</keyword>
<dbReference type="InterPro" id="IPR011330">
    <property type="entry name" value="Glyco_hydro/deAcase_b/a-brl"/>
</dbReference>
<proteinExistence type="predicted"/>
<comment type="cofactor">
    <cofactor evidence="1">
        <name>Co(2+)</name>
        <dbReference type="ChEBI" id="CHEBI:48828"/>
    </cofactor>
</comment>
<evidence type="ECO:0000259" key="16">
    <source>
        <dbReference type="PROSITE" id="PS51677"/>
    </source>
</evidence>
<keyword evidence="10" id="KW-0961">Cell wall biogenesis/degradation</keyword>
<dbReference type="GO" id="GO:0009272">
    <property type="term" value="P:fungal-type cell wall biogenesis"/>
    <property type="evidence" value="ECO:0007669"/>
    <property type="project" value="UniProtKB-ARBA"/>
</dbReference>
<evidence type="ECO:0000256" key="6">
    <source>
        <dbReference type="ARBA" id="ARBA00023136"/>
    </source>
</evidence>
<sequence>MSALLLFATSALLASVSVYAHPHDSLHARHEHAVRAALPDTWYHTEEIEAHKLFRRDAAGTPSTDGGSYPQVGSPTWLAAYPSTTPDNTKLPQAWVDKLNAAVAAGQIPNIPQTTEANGSAPVYPQGVQQDSTDVCSTTNRVCRNPDDIWDAPPGTVGIGFDDGPLPTSAALFDFLTANNQKATHFFIGVNILASPDLFTRAFATMNDDIAVHTYTHPYMTTLTNIDVVAQLGWSMQLIHDSTGGRLPRYWRPPYGDTDNRVGAIARHVFGLKTIIWNQDTSDWSLGQAGGTTLDAINANMQKWLTGPKSPGLIILEHELTKDSVQGFINNYPLMKSNGWQTVSMAQLAAGQGANLWQNAAGNTSPVTSMAIVAAAAAPTNGSSTPPPTTTGSSGTATSAGSSTGSKGSAAAQATGSGKPKSGASSLRYPSWALVLAAAWLALL</sequence>
<evidence type="ECO:0000256" key="12">
    <source>
        <dbReference type="ARBA" id="ARBA00024056"/>
    </source>
</evidence>
<dbReference type="PANTHER" id="PTHR10587">
    <property type="entry name" value="GLYCOSYL TRANSFERASE-RELATED"/>
    <property type="match status" value="1"/>
</dbReference>
<evidence type="ECO:0000256" key="3">
    <source>
        <dbReference type="ARBA" id="ARBA00022475"/>
    </source>
</evidence>
<evidence type="ECO:0000313" key="18">
    <source>
        <dbReference type="Proteomes" id="UP000294933"/>
    </source>
</evidence>
<evidence type="ECO:0000256" key="10">
    <source>
        <dbReference type="ARBA" id="ARBA00023316"/>
    </source>
</evidence>
<dbReference type="GO" id="GO:0004099">
    <property type="term" value="F:chitin deacetylase activity"/>
    <property type="evidence" value="ECO:0007669"/>
    <property type="project" value="UniProtKB-EC"/>
</dbReference>
<dbReference type="EMBL" id="ML170156">
    <property type="protein sequence ID" value="TDL29874.1"/>
    <property type="molecule type" value="Genomic_DNA"/>
</dbReference>
<evidence type="ECO:0000256" key="11">
    <source>
        <dbReference type="ARBA" id="ARBA00023326"/>
    </source>
</evidence>
<dbReference type="EC" id="3.5.1.41" evidence="12"/>
<dbReference type="STRING" id="50990.A0A4R5XFD5"/>
<dbReference type="Pfam" id="PF01522">
    <property type="entry name" value="Polysacc_deac_1"/>
    <property type="match status" value="1"/>
</dbReference>
<dbReference type="PROSITE" id="PS51677">
    <property type="entry name" value="NODB"/>
    <property type="match status" value="1"/>
</dbReference>
<keyword evidence="4" id="KW-0325">Glycoprotein</keyword>